<proteinExistence type="predicted"/>
<protein>
    <submittedName>
        <fullName evidence="2">Uncharacterized protein</fullName>
    </submittedName>
</protein>
<reference evidence="2 3" key="1">
    <citation type="submission" date="2019-10" db="EMBL/GenBank/DDBJ databases">
        <authorList>
            <person name="Palmer J.M."/>
        </authorList>
    </citation>
    <scope>NUCLEOTIDE SEQUENCE [LARGE SCALE GENOMIC DNA]</scope>
    <source>
        <strain evidence="2 3">TWF718</strain>
    </source>
</reference>
<evidence type="ECO:0000313" key="3">
    <source>
        <dbReference type="Proteomes" id="UP001313282"/>
    </source>
</evidence>
<name>A0AAN8RDU3_9PEZI</name>
<evidence type="ECO:0000256" key="1">
    <source>
        <dbReference type="SAM" id="MobiDB-lite"/>
    </source>
</evidence>
<feature type="region of interest" description="Disordered" evidence="1">
    <location>
        <begin position="1"/>
        <end position="45"/>
    </location>
</feature>
<dbReference type="Proteomes" id="UP001313282">
    <property type="component" value="Unassembled WGS sequence"/>
</dbReference>
<comment type="caution">
    <text evidence="2">The sequence shown here is derived from an EMBL/GenBank/DDBJ whole genome shotgun (WGS) entry which is preliminary data.</text>
</comment>
<gene>
    <name evidence="2" type="ORF">TWF718_010256</name>
</gene>
<organism evidence="2 3">
    <name type="scientific">Orbilia javanica</name>
    <dbReference type="NCBI Taxonomy" id="47235"/>
    <lineage>
        <taxon>Eukaryota</taxon>
        <taxon>Fungi</taxon>
        <taxon>Dikarya</taxon>
        <taxon>Ascomycota</taxon>
        <taxon>Pezizomycotina</taxon>
        <taxon>Orbiliomycetes</taxon>
        <taxon>Orbiliales</taxon>
        <taxon>Orbiliaceae</taxon>
        <taxon>Orbilia</taxon>
    </lineage>
</organism>
<sequence>MYHPGKSFVSNPQGTDWGCGPWGRGRESYSGKRKCQKSSGKQHPTVRQYVRPVNARPREQGIDVIYKINIKMSTAFA</sequence>
<dbReference type="EMBL" id="JAVHNR010000008">
    <property type="protein sequence ID" value="KAK6334811.1"/>
    <property type="molecule type" value="Genomic_DNA"/>
</dbReference>
<accession>A0AAN8RDU3</accession>
<keyword evidence="3" id="KW-1185">Reference proteome</keyword>
<dbReference type="AlphaFoldDB" id="A0AAN8RDU3"/>
<evidence type="ECO:0000313" key="2">
    <source>
        <dbReference type="EMBL" id="KAK6334811.1"/>
    </source>
</evidence>